<dbReference type="Proteomes" id="UP000182715">
    <property type="component" value="Unassembled WGS sequence"/>
</dbReference>
<evidence type="ECO:0000313" key="2">
    <source>
        <dbReference type="Proteomes" id="UP000182715"/>
    </source>
</evidence>
<name>A0A0H5QBY6_NEIMI</name>
<dbReference type="EMBL" id="CVTF01000036">
    <property type="protein sequence ID" value="CRY98961.1"/>
    <property type="molecule type" value="Genomic_DNA"/>
</dbReference>
<accession>A0A0H5QBY6</accession>
<protein>
    <submittedName>
        <fullName evidence="1">Uncharacterized protein</fullName>
    </submittedName>
</protein>
<organism evidence="1 2">
    <name type="scientific">Neisseria meningitidis serogroup B</name>
    <dbReference type="NCBI Taxonomy" id="491"/>
    <lineage>
        <taxon>Bacteria</taxon>
        <taxon>Pseudomonadati</taxon>
        <taxon>Pseudomonadota</taxon>
        <taxon>Betaproteobacteria</taxon>
        <taxon>Neisseriales</taxon>
        <taxon>Neisseriaceae</taxon>
        <taxon>Neisseria</taxon>
    </lineage>
</organism>
<reference evidence="1 2" key="1">
    <citation type="submission" date="2014-11" db="EMBL/GenBank/DDBJ databases">
        <authorList>
            <person name="Diene M.Seydina."/>
        </authorList>
    </citation>
    <scope>NUCLEOTIDE SEQUENCE [LARGE SCALE GENOMIC DNA]</scope>
    <source>
        <strain evidence="1 2">Neisseria meningitidis CHUV</strain>
    </source>
</reference>
<proteinExistence type="predicted"/>
<dbReference type="AlphaFoldDB" id="A0A0H5QBY6"/>
<sequence length="39" mass="4397">MGVLSVRMGRFLSATVRILLAKWAKVFSVPENTYLKSIN</sequence>
<evidence type="ECO:0000313" key="1">
    <source>
        <dbReference type="EMBL" id="CRY98961.1"/>
    </source>
</evidence>